<dbReference type="InterPro" id="IPR056569">
    <property type="entry name" value="ArlJ-like"/>
</dbReference>
<dbReference type="eggNOG" id="arCOG01808">
    <property type="taxonomic scope" value="Archaea"/>
</dbReference>
<dbReference type="Gene3D" id="1.20.81.30">
    <property type="entry name" value="Type II secretion system (T2SS), domain F"/>
    <property type="match status" value="1"/>
</dbReference>
<sequence length="634" mass="71047">MSSKLEHISIFYPKVLAKYYFKKYLKNKSNYEWLEGSLRASRIPLTVPEFLAVVNFYTILSIPLAIFLSYLSYLISEDVYGFVVNVIPVRLGIPNPKFFFSLGLASLIALLTLLVVRNILLRIPSFIARSRKAKIDATLYHVASLMLGMAKGGTPLLELFRTVAEERHVTGEVGKEFSIIVRNVTVFGKDIITSIKEVAATTPSQKLRDFLEDLAGVLEGGSSLSEFLEFKIAHLAEERERAYQLYISSYEILAEIYVAMLIVAPLFSLIVFVVMNMIGESTINLMKAMVYLYIPIGGLFFVYLVKSSKLLEEKKWRGESVVEVYLHATVNGKSSRLKRKSGIVVFMKRASKWLERAIKMRAFLRNPKLIFLLSIPAAAVFAAVFFKVMKMESLLTFSFVIATLPYVLLYEYRSYKLRKLEKHLPDFLRGLGSLNESGLNIVTAIKVLSATQLGVLTEEVRKIRKDIEWGRLVTEALERFEDRVGSSLVSKVVSIINKALMATSNVKAAILAAAADVELLLDFRERLKNAMFTYMVIIYVTFAVFLFTVVVVLQNFISVFSNISVGQITGIYFNPPDLANLTSLFYHASLINALVNGIIAGVMSEESVSAGLKHSIILMLTSLLVFAYVVGVGI</sequence>
<dbReference type="PANTHER" id="PTHR35402:SF1">
    <property type="entry name" value="TYPE II SECRETION SYSTEM PROTEIN GSPF DOMAIN-CONTAINING PROTEIN"/>
    <property type="match status" value="1"/>
</dbReference>
<feature type="transmembrane region" description="Helical" evidence="6">
    <location>
        <begin position="532"/>
        <end position="557"/>
    </location>
</feature>
<dbReference type="OrthoDB" id="12374at2157"/>
<dbReference type="Pfam" id="PF00482">
    <property type="entry name" value="T2SSF"/>
    <property type="match status" value="2"/>
</dbReference>
<feature type="transmembrane region" description="Helical" evidence="6">
    <location>
        <begin position="285"/>
        <end position="305"/>
    </location>
</feature>
<feature type="domain" description="Type II secretion system protein GspF" evidence="7">
    <location>
        <begin position="427"/>
        <end position="553"/>
    </location>
</feature>
<feature type="transmembrane region" description="Helical" evidence="6">
    <location>
        <begin position="615"/>
        <end position="633"/>
    </location>
</feature>
<evidence type="ECO:0000256" key="4">
    <source>
        <dbReference type="ARBA" id="ARBA00022989"/>
    </source>
</evidence>
<evidence type="ECO:0000256" key="1">
    <source>
        <dbReference type="ARBA" id="ARBA00004651"/>
    </source>
</evidence>
<feature type="transmembrane region" description="Helical" evidence="6">
    <location>
        <begin position="98"/>
        <end position="121"/>
    </location>
</feature>
<dbReference type="EMBL" id="CP001899">
    <property type="protein sequence ID" value="ADC65685.1"/>
    <property type="molecule type" value="Genomic_DNA"/>
</dbReference>
<dbReference type="STRING" id="589924.Ferp_1534"/>
<dbReference type="PaxDb" id="589924-Ferp_1534"/>
<dbReference type="AlphaFoldDB" id="D3RYX2"/>
<keyword evidence="4 6" id="KW-1133">Transmembrane helix</keyword>
<dbReference type="HOGENOM" id="CLU_017646_1_1_2"/>
<accession>D3RYX2</accession>
<evidence type="ECO:0000256" key="6">
    <source>
        <dbReference type="SAM" id="Phobius"/>
    </source>
</evidence>
<dbReference type="GeneID" id="8779054"/>
<feature type="transmembrane region" description="Helical" evidence="6">
    <location>
        <begin position="584"/>
        <end position="603"/>
    </location>
</feature>
<feature type="transmembrane region" description="Helical" evidence="6">
    <location>
        <begin position="369"/>
        <end position="388"/>
    </location>
</feature>
<evidence type="ECO:0000256" key="5">
    <source>
        <dbReference type="ARBA" id="ARBA00023136"/>
    </source>
</evidence>
<proteinExistence type="predicted"/>
<organism evidence="8 9">
    <name type="scientific">Ferroglobus placidus (strain DSM 10642 / AEDII12DO)</name>
    <dbReference type="NCBI Taxonomy" id="589924"/>
    <lineage>
        <taxon>Archaea</taxon>
        <taxon>Methanobacteriati</taxon>
        <taxon>Methanobacteriota</taxon>
        <taxon>Archaeoglobi</taxon>
        <taxon>Archaeoglobales</taxon>
        <taxon>Archaeoglobaceae</taxon>
        <taxon>Ferroglobus</taxon>
    </lineage>
</organism>
<evidence type="ECO:0000256" key="3">
    <source>
        <dbReference type="ARBA" id="ARBA00022692"/>
    </source>
</evidence>
<name>D3RYX2_FERPA</name>
<dbReference type="RefSeq" id="WP_012966025.1">
    <property type="nucleotide sequence ID" value="NC_013849.1"/>
</dbReference>
<gene>
    <name evidence="8" type="ordered locus">Ferp_1534</name>
</gene>
<dbReference type="KEGG" id="fpl:Ferp_1534"/>
<feature type="transmembrane region" description="Helical" evidence="6">
    <location>
        <begin position="394"/>
        <end position="412"/>
    </location>
</feature>
<evidence type="ECO:0000313" key="8">
    <source>
        <dbReference type="EMBL" id="ADC65685.1"/>
    </source>
</evidence>
<keyword evidence="2" id="KW-1003">Cell membrane</keyword>
<reference evidence="8 9" key="2">
    <citation type="journal article" date="2011" name="Stand. Genomic Sci.">
        <title>Complete genome sequence of Ferroglobus placidus AEDII12DO.</title>
        <authorList>
            <person name="Anderson I."/>
            <person name="Risso C."/>
            <person name="Holmes D."/>
            <person name="Lucas S."/>
            <person name="Copeland A."/>
            <person name="Lapidus A."/>
            <person name="Cheng J.F."/>
            <person name="Bruce D."/>
            <person name="Goodwin L."/>
            <person name="Pitluck S."/>
            <person name="Saunders E."/>
            <person name="Brettin T."/>
            <person name="Detter J.C."/>
            <person name="Han C."/>
            <person name="Tapia R."/>
            <person name="Larimer F."/>
            <person name="Land M."/>
            <person name="Hauser L."/>
            <person name="Woyke T."/>
            <person name="Lovley D."/>
            <person name="Kyrpides N."/>
            <person name="Ivanova N."/>
        </authorList>
    </citation>
    <scope>NUCLEOTIDE SEQUENCE [LARGE SCALE GENOMIC DNA]</scope>
    <source>
        <strain evidence="9">DSM 10642 / AEDII12DO</strain>
    </source>
</reference>
<keyword evidence="5 6" id="KW-0472">Membrane</keyword>
<keyword evidence="9" id="KW-1185">Reference proteome</keyword>
<dbReference type="GO" id="GO:0005886">
    <property type="term" value="C:plasma membrane"/>
    <property type="evidence" value="ECO:0007669"/>
    <property type="project" value="UniProtKB-SubCell"/>
</dbReference>
<feature type="transmembrane region" description="Helical" evidence="6">
    <location>
        <begin position="50"/>
        <end position="75"/>
    </location>
</feature>
<feature type="domain" description="Type II secretion system protein GspF" evidence="7">
    <location>
        <begin position="144"/>
        <end position="271"/>
    </location>
</feature>
<dbReference type="InterPro" id="IPR018076">
    <property type="entry name" value="T2SS_GspF_dom"/>
</dbReference>
<dbReference type="Proteomes" id="UP000002613">
    <property type="component" value="Chromosome"/>
</dbReference>
<dbReference type="PANTHER" id="PTHR35402">
    <property type="entry name" value="INTEGRAL MEMBRANE PROTEIN-RELATED"/>
    <property type="match status" value="1"/>
</dbReference>
<feature type="transmembrane region" description="Helical" evidence="6">
    <location>
        <begin position="256"/>
        <end position="279"/>
    </location>
</feature>
<dbReference type="InterPro" id="IPR042094">
    <property type="entry name" value="T2SS_GspF_sf"/>
</dbReference>
<protein>
    <submittedName>
        <fullName evidence="8">Type II secretion system F domain protein</fullName>
    </submittedName>
</protein>
<evidence type="ECO:0000259" key="7">
    <source>
        <dbReference type="Pfam" id="PF00482"/>
    </source>
</evidence>
<keyword evidence="3 6" id="KW-0812">Transmembrane</keyword>
<reference evidence="9" key="1">
    <citation type="submission" date="2010-02" db="EMBL/GenBank/DDBJ databases">
        <title>Complete sequence of Ferroglobus placidus DSM 10642.</title>
        <authorList>
            <consortium name="US DOE Joint Genome Institute"/>
            <person name="Lucas S."/>
            <person name="Copeland A."/>
            <person name="Lapidus A."/>
            <person name="Cheng J.-F."/>
            <person name="Bruce D."/>
            <person name="Goodwin L."/>
            <person name="Pitluck S."/>
            <person name="Saunders E."/>
            <person name="Brettin T."/>
            <person name="Detter J.C."/>
            <person name="Han C."/>
            <person name="Tapia R."/>
            <person name="Larimer F."/>
            <person name="Land M."/>
            <person name="Hauser L."/>
            <person name="Kyrpides N."/>
            <person name="Ivanova N."/>
            <person name="Holmes D."/>
            <person name="Lovley D."/>
            <person name="Kyrpides N."/>
            <person name="Anderson I.J."/>
            <person name="Woyke T."/>
        </authorList>
    </citation>
    <scope>NUCLEOTIDE SEQUENCE [LARGE SCALE GENOMIC DNA]</scope>
    <source>
        <strain evidence="9">DSM 10642 / AEDII12DO</strain>
    </source>
</reference>
<comment type="subcellular location">
    <subcellularLocation>
        <location evidence="1">Cell membrane</location>
        <topology evidence="1">Multi-pass membrane protein</topology>
    </subcellularLocation>
</comment>
<evidence type="ECO:0000313" key="9">
    <source>
        <dbReference type="Proteomes" id="UP000002613"/>
    </source>
</evidence>
<evidence type="ECO:0000256" key="2">
    <source>
        <dbReference type="ARBA" id="ARBA00022475"/>
    </source>
</evidence>